<keyword evidence="6" id="KW-0325">Glycoprotein</keyword>
<protein>
    <submittedName>
        <fullName evidence="10">Laccase 8</fullName>
    </submittedName>
</protein>
<comment type="similarity">
    <text evidence="1">Belongs to the multicopper oxidase family.</text>
</comment>
<accession>A0A8H6Z5E8</accession>
<dbReference type="PROSITE" id="PS00080">
    <property type="entry name" value="MULTICOPPER_OXIDASE2"/>
    <property type="match status" value="1"/>
</dbReference>
<organism evidence="10 11">
    <name type="scientific">Mycena sanguinolenta</name>
    <dbReference type="NCBI Taxonomy" id="230812"/>
    <lineage>
        <taxon>Eukaryota</taxon>
        <taxon>Fungi</taxon>
        <taxon>Dikarya</taxon>
        <taxon>Basidiomycota</taxon>
        <taxon>Agaricomycotina</taxon>
        <taxon>Agaricomycetes</taxon>
        <taxon>Agaricomycetidae</taxon>
        <taxon>Agaricales</taxon>
        <taxon>Marasmiineae</taxon>
        <taxon>Mycenaceae</taxon>
        <taxon>Mycena</taxon>
    </lineage>
</organism>
<dbReference type="CDD" id="cd13903">
    <property type="entry name" value="CuRO_3_Tv-LCC_like"/>
    <property type="match status" value="1"/>
</dbReference>
<feature type="domain" description="Plastocyanin-like" evidence="7">
    <location>
        <begin position="191"/>
        <end position="344"/>
    </location>
</feature>
<dbReference type="PROSITE" id="PS00079">
    <property type="entry name" value="MULTICOPPER_OXIDASE1"/>
    <property type="match status" value="2"/>
</dbReference>
<evidence type="ECO:0000259" key="7">
    <source>
        <dbReference type="Pfam" id="PF00394"/>
    </source>
</evidence>
<keyword evidence="11" id="KW-1185">Reference proteome</keyword>
<dbReference type="Pfam" id="PF07731">
    <property type="entry name" value="Cu-oxidase_2"/>
    <property type="match status" value="1"/>
</dbReference>
<evidence type="ECO:0000256" key="2">
    <source>
        <dbReference type="ARBA" id="ARBA00022723"/>
    </source>
</evidence>
<dbReference type="GO" id="GO:0005507">
    <property type="term" value="F:copper ion binding"/>
    <property type="evidence" value="ECO:0007669"/>
    <property type="project" value="InterPro"/>
</dbReference>
<dbReference type="FunFam" id="2.60.40.420:FF:000045">
    <property type="entry name" value="Laccase 2"/>
    <property type="match status" value="1"/>
</dbReference>
<dbReference type="OrthoDB" id="2121828at2759"/>
<evidence type="ECO:0000256" key="4">
    <source>
        <dbReference type="ARBA" id="ARBA00023008"/>
    </source>
</evidence>
<evidence type="ECO:0000256" key="3">
    <source>
        <dbReference type="ARBA" id="ARBA00023002"/>
    </source>
</evidence>
<dbReference type="SUPFAM" id="SSF49503">
    <property type="entry name" value="Cupredoxins"/>
    <property type="match status" value="3"/>
</dbReference>
<gene>
    <name evidence="10" type="ORF">MSAN_00649700</name>
</gene>
<evidence type="ECO:0000259" key="9">
    <source>
        <dbReference type="Pfam" id="PF07732"/>
    </source>
</evidence>
<reference evidence="10" key="1">
    <citation type="submission" date="2020-05" db="EMBL/GenBank/DDBJ databases">
        <title>Mycena genomes resolve the evolution of fungal bioluminescence.</title>
        <authorList>
            <person name="Tsai I.J."/>
        </authorList>
    </citation>
    <scope>NUCLEOTIDE SEQUENCE</scope>
    <source>
        <strain evidence="10">160909Yilan</strain>
    </source>
</reference>
<feature type="domain" description="Plastocyanin-like" evidence="8">
    <location>
        <begin position="414"/>
        <end position="525"/>
    </location>
</feature>
<dbReference type="InterPro" id="IPR008972">
    <property type="entry name" value="Cupredoxin"/>
</dbReference>
<dbReference type="EMBL" id="JACAZH010000004">
    <property type="protein sequence ID" value="KAF7370191.1"/>
    <property type="molecule type" value="Genomic_DNA"/>
</dbReference>
<dbReference type="InterPro" id="IPR002355">
    <property type="entry name" value="Cu_oxidase_Cu_BS"/>
</dbReference>
<evidence type="ECO:0000256" key="1">
    <source>
        <dbReference type="ARBA" id="ARBA00010609"/>
    </source>
</evidence>
<dbReference type="PANTHER" id="PTHR11709">
    <property type="entry name" value="MULTI-COPPER OXIDASE"/>
    <property type="match status" value="1"/>
</dbReference>
<dbReference type="GO" id="GO:0016491">
    <property type="term" value="F:oxidoreductase activity"/>
    <property type="evidence" value="ECO:0007669"/>
    <property type="project" value="UniProtKB-KW"/>
</dbReference>
<dbReference type="Proteomes" id="UP000623467">
    <property type="component" value="Unassembled WGS sequence"/>
</dbReference>
<keyword evidence="2" id="KW-0479">Metal-binding</keyword>
<evidence type="ECO:0000313" key="10">
    <source>
        <dbReference type="EMBL" id="KAF7370191.1"/>
    </source>
</evidence>
<dbReference type="InterPro" id="IPR001117">
    <property type="entry name" value="Cu-oxidase_2nd"/>
</dbReference>
<dbReference type="AlphaFoldDB" id="A0A8H6Z5E8"/>
<dbReference type="InterPro" id="IPR011707">
    <property type="entry name" value="Cu-oxidase-like_N"/>
</dbReference>
<evidence type="ECO:0000313" key="11">
    <source>
        <dbReference type="Proteomes" id="UP000623467"/>
    </source>
</evidence>
<evidence type="ECO:0000256" key="5">
    <source>
        <dbReference type="ARBA" id="ARBA00023157"/>
    </source>
</evidence>
<keyword evidence="3" id="KW-0560">Oxidoreductase</keyword>
<dbReference type="InterPro" id="IPR011706">
    <property type="entry name" value="Cu-oxidase_C"/>
</dbReference>
<keyword evidence="5" id="KW-1015">Disulfide bond</keyword>
<dbReference type="PANTHER" id="PTHR11709:SF511">
    <property type="entry name" value="LACCASE"/>
    <property type="match status" value="1"/>
</dbReference>
<dbReference type="Pfam" id="PF00394">
    <property type="entry name" value="Cu-oxidase"/>
    <property type="match status" value="1"/>
</dbReference>
<dbReference type="Gene3D" id="2.60.40.420">
    <property type="entry name" value="Cupredoxins - blue copper proteins"/>
    <property type="match status" value="3"/>
</dbReference>
<keyword evidence="4" id="KW-0186">Copper</keyword>
<dbReference type="InterPro" id="IPR045087">
    <property type="entry name" value="Cu-oxidase_fam"/>
</dbReference>
<sequence>MDGTEAFSPALSEFVQQLTMQLSVPFLLLSLLNSVRGATVVSPAASAAETQHITLDIVNGPVAPDGFTRIGVLANGTFPGPPIVATKGQTLVVKVNNNLTNDTMRLSTAINFDGVFIDTDNNFNDGSPFVTQCPFGPGESYTYTLPLGDQTGTFWYHSQLSVQYADGLRGTLVIYDPEDPLQHLYDVDDASTVLTVADWWHNTSTVGLANYLLTQIIPVSDDGLVNGKGRFQGGPEVEYAAVPVKKGLRYRFRLINMSARANFLVSIDNRTPCRQIIEADGVATEPHDVNILTIFPGQRYSFVVNANQPIANYWINAIIAGGNPAHNPNLNATLSRAILRYDGAPDAEPLVPMGQGPTGADANMLNEWELVPLVPIPAPEPDFNITFITAMTPNASSPTGFNTAWTINNIAYQSPTTPTLVKVLDGETSAADFSPTENTFLFPANKTVQVEIVDATDEGHPFHMHGMNFWVVKSNGSDIINTVNPIRRDVDVTGNGNITLRFRTDKPGPWFFHCHIFYHFVVGLGSVIGAGLDEAAKSIHPTEAWEALCPAYSALPPNEQ</sequence>
<proteinExistence type="inferred from homology"/>
<evidence type="ECO:0000259" key="8">
    <source>
        <dbReference type="Pfam" id="PF07731"/>
    </source>
</evidence>
<feature type="domain" description="Plastocyanin-like" evidence="9">
    <location>
        <begin position="60"/>
        <end position="178"/>
    </location>
</feature>
<evidence type="ECO:0000256" key="6">
    <source>
        <dbReference type="ARBA" id="ARBA00023180"/>
    </source>
</evidence>
<dbReference type="Pfam" id="PF07732">
    <property type="entry name" value="Cu-oxidase_3"/>
    <property type="match status" value="1"/>
</dbReference>
<name>A0A8H6Z5E8_9AGAR</name>
<dbReference type="InterPro" id="IPR033138">
    <property type="entry name" value="Cu_oxidase_CS"/>
</dbReference>
<comment type="caution">
    <text evidence="10">The sequence shown here is derived from an EMBL/GenBank/DDBJ whole genome shotgun (WGS) entry which is preliminary data.</text>
</comment>